<dbReference type="SUPFAM" id="SSF109604">
    <property type="entry name" value="HD-domain/PDEase-like"/>
    <property type="match status" value="1"/>
</dbReference>
<accession>A0A1G2ED45</accession>
<name>A0A1G2ED45_9BACT</name>
<comment type="caution">
    <text evidence="1">The sequence shown here is derived from an EMBL/GenBank/DDBJ whole genome shotgun (WGS) entry which is preliminary data.</text>
</comment>
<gene>
    <name evidence="1" type="ORF">A3A08_02565</name>
</gene>
<organism evidence="1 2">
    <name type="scientific">Candidatus Nealsonbacteria bacterium RIFCSPLOWO2_01_FULL_41_9</name>
    <dbReference type="NCBI Taxonomy" id="1801671"/>
    <lineage>
        <taxon>Bacteria</taxon>
        <taxon>Candidatus Nealsoniibacteriota</taxon>
    </lineage>
</organism>
<dbReference type="EMBL" id="MHMG01000009">
    <property type="protein sequence ID" value="OGZ23725.1"/>
    <property type="molecule type" value="Genomic_DNA"/>
</dbReference>
<evidence type="ECO:0008006" key="3">
    <source>
        <dbReference type="Google" id="ProtNLM"/>
    </source>
</evidence>
<reference evidence="1 2" key="1">
    <citation type="journal article" date="2016" name="Nat. Commun.">
        <title>Thousands of microbial genomes shed light on interconnected biogeochemical processes in an aquifer system.</title>
        <authorList>
            <person name="Anantharaman K."/>
            <person name="Brown C.T."/>
            <person name="Hug L.A."/>
            <person name="Sharon I."/>
            <person name="Castelle C.J."/>
            <person name="Probst A.J."/>
            <person name="Thomas B.C."/>
            <person name="Singh A."/>
            <person name="Wilkins M.J."/>
            <person name="Karaoz U."/>
            <person name="Brodie E.L."/>
            <person name="Williams K.H."/>
            <person name="Hubbard S.S."/>
            <person name="Banfield J.F."/>
        </authorList>
    </citation>
    <scope>NUCLEOTIDE SEQUENCE [LARGE SCALE GENOMIC DNA]</scope>
</reference>
<evidence type="ECO:0000313" key="1">
    <source>
        <dbReference type="EMBL" id="OGZ23725.1"/>
    </source>
</evidence>
<proteinExistence type="predicted"/>
<dbReference type="AlphaFoldDB" id="A0A1G2ED45"/>
<dbReference type="Proteomes" id="UP000176406">
    <property type="component" value="Unassembled WGS sequence"/>
</dbReference>
<sequence length="271" mass="31455">MERIEWDLLGTLQNIAKESSPILLEKIKKELLPAELKLLEHVWRKYYQPDSSAGRWYDIYHVPLVVWFSIQLRRIQPEISPLIVPASVGHDIGYFSVDKAQWKDPKIRISHMQEGAAAFAEDLVEVGEWTGREIGKIVGLVATHDNAYVGIPTKDPDRLALADADRAFVMHPISFWKDWLANEGFSPLELFRSRLTSFYAWPEAEKEKVTSEEKIHSQQMLEPFTKLARDWRDVQFAAREQEIQDEIWKNEALFRKYIGQHIRSELSAGRA</sequence>
<evidence type="ECO:0000313" key="2">
    <source>
        <dbReference type="Proteomes" id="UP000176406"/>
    </source>
</evidence>
<protein>
    <recommendedName>
        <fullName evidence="3">HD domain-containing protein</fullName>
    </recommendedName>
</protein>